<sequence length="49" mass="5376">MIDGPLQRDGVERFAVVEGDGREFDLDLAEGFERPSQMLIEVKATSGHG</sequence>
<keyword evidence="2" id="KW-1185">Reference proteome</keyword>
<evidence type="ECO:0000313" key="1">
    <source>
        <dbReference type="EMBL" id="CDM64898.1"/>
    </source>
</evidence>
<proteinExistence type="predicted"/>
<evidence type="ECO:0000313" key="2">
    <source>
        <dbReference type="Proteomes" id="UP000031518"/>
    </source>
</evidence>
<reference evidence="1 2" key="2">
    <citation type="submission" date="2015-01" db="EMBL/GenBank/DDBJ databases">
        <title>Complete genome sequence of Pyrinomonas methylaliphatogenes type strain K22T.</title>
        <authorList>
            <person name="Lee K.C.Y."/>
            <person name="Power J.F."/>
            <person name="Dunfield P.F."/>
            <person name="Morgan X.C."/>
            <person name="Huttenhower C."/>
            <person name="Stott M.B."/>
        </authorList>
    </citation>
    <scope>NUCLEOTIDE SEQUENCE [LARGE SCALE GENOMIC DNA]</scope>
    <source>
        <strain evidence="1 2">K22</strain>
    </source>
</reference>
<accession>A0A0B6WUI6</accession>
<organism evidence="1 2">
    <name type="scientific">Pyrinomonas methylaliphatogenes</name>
    <dbReference type="NCBI Taxonomy" id="454194"/>
    <lineage>
        <taxon>Bacteria</taxon>
        <taxon>Pseudomonadati</taxon>
        <taxon>Acidobacteriota</taxon>
        <taxon>Blastocatellia</taxon>
        <taxon>Blastocatellales</taxon>
        <taxon>Pyrinomonadaceae</taxon>
        <taxon>Pyrinomonas</taxon>
    </lineage>
</organism>
<gene>
    <name evidence="1" type="ORF">PYK22_00893</name>
</gene>
<name>A0A0B6WUI6_9BACT</name>
<dbReference type="Proteomes" id="UP000031518">
    <property type="component" value="Unassembled WGS sequence"/>
</dbReference>
<protein>
    <submittedName>
        <fullName evidence="1">Uncharacterized protein</fullName>
    </submittedName>
</protein>
<dbReference type="AlphaFoldDB" id="A0A0B6WUI6"/>
<reference evidence="1 2" key="1">
    <citation type="submission" date="2013-12" db="EMBL/GenBank/DDBJ databases">
        <authorList>
            <person name="Stott M."/>
        </authorList>
    </citation>
    <scope>NUCLEOTIDE SEQUENCE [LARGE SCALE GENOMIC DNA]</scope>
    <source>
        <strain evidence="1 2">K22</strain>
    </source>
</reference>
<dbReference type="EMBL" id="CBXV010000003">
    <property type="protein sequence ID" value="CDM64898.1"/>
    <property type="molecule type" value="Genomic_DNA"/>
</dbReference>